<organism evidence="2 3">
    <name type="scientific">Sulfurimicrobium lacus</name>
    <dbReference type="NCBI Taxonomy" id="2715678"/>
    <lineage>
        <taxon>Bacteria</taxon>
        <taxon>Pseudomonadati</taxon>
        <taxon>Pseudomonadota</taxon>
        <taxon>Betaproteobacteria</taxon>
        <taxon>Nitrosomonadales</taxon>
        <taxon>Sulfuricellaceae</taxon>
        <taxon>Sulfurimicrobium</taxon>
    </lineage>
</organism>
<dbReference type="KEGG" id="slac:SKTS_23770"/>
<feature type="transmembrane region" description="Helical" evidence="1">
    <location>
        <begin position="12"/>
        <end position="35"/>
    </location>
</feature>
<evidence type="ECO:0000256" key="1">
    <source>
        <dbReference type="SAM" id="Phobius"/>
    </source>
</evidence>
<dbReference type="InterPro" id="IPR036249">
    <property type="entry name" value="Thioredoxin-like_sf"/>
</dbReference>
<accession>A0A6F8VE94</accession>
<dbReference type="Proteomes" id="UP000502260">
    <property type="component" value="Chromosome"/>
</dbReference>
<evidence type="ECO:0008006" key="4">
    <source>
        <dbReference type="Google" id="ProtNLM"/>
    </source>
</evidence>
<sequence>MELDPEYADVGSGWRMVLLLGALFAMPIAISAWLYSSGWRPVVHSAHGELVQPPRQIGNLVLGEDGGARVSLGKMGGRWTLLYFGPAECAADCMRSLYYLRQVQVAQGREEGRVQRVFVARGRVTTTGLATLTCVFPGLKIVAEGGEVASHWPDGAVPGGRIYLVDPMGNLVMRYTGDADPSGMRKDLSRLLAYSWVG</sequence>
<protein>
    <recommendedName>
        <fullName evidence="4">Thioredoxin domain-containing protein</fullName>
    </recommendedName>
</protein>
<evidence type="ECO:0000313" key="2">
    <source>
        <dbReference type="EMBL" id="BCB27491.1"/>
    </source>
</evidence>
<dbReference type="AlphaFoldDB" id="A0A6F8VE94"/>
<proteinExistence type="predicted"/>
<dbReference type="SUPFAM" id="SSF52833">
    <property type="entry name" value="Thioredoxin-like"/>
    <property type="match status" value="1"/>
</dbReference>
<dbReference type="EMBL" id="AP022853">
    <property type="protein sequence ID" value="BCB27491.1"/>
    <property type="molecule type" value="Genomic_DNA"/>
</dbReference>
<keyword evidence="1" id="KW-0472">Membrane</keyword>
<dbReference type="RefSeq" id="WP_173065201.1">
    <property type="nucleotide sequence ID" value="NZ_AP022853.1"/>
</dbReference>
<keyword evidence="1" id="KW-0812">Transmembrane</keyword>
<reference evidence="3" key="1">
    <citation type="submission" date="2020-03" db="EMBL/GenBank/DDBJ databases">
        <title>Complete genome sequence of sulfur-oxidizing bacterium skT11.</title>
        <authorList>
            <person name="Kanda M."/>
            <person name="Kojima H."/>
            <person name="Fukui M."/>
        </authorList>
    </citation>
    <scope>NUCLEOTIDE SEQUENCE [LARGE SCALE GENOMIC DNA]</scope>
    <source>
        <strain evidence="3">skT11</strain>
    </source>
</reference>
<name>A0A6F8VE94_9PROT</name>
<dbReference type="Gene3D" id="3.40.30.10">
    <property type="entry name" value="Glutaredoxin"/>
    <property type="match status" value="1"/>
</dbReference>
<gene>
    <name evidence="2" type="ORF">SKTS_23770</name>
</gene>
<keyword evidence="3" id="KW-1185">Reference proteome</keyword>
<keyword evidence="1" id="KW-1133">Transmembrane helix</keyword>
<evidence type="ECO:0000313" key="3">
    <source>
        <dbReference type="Proteomes" id="UP000502260"/>
    </source>
</evidence>